<proteinExistence type="predicted"/>
<reference evidence="2" key="2">
    <citation type="submission" date="2021-08" db="EMBL/GenBank/DDBJ databases">
        <authorList>
            <person name="Tani A."/>
            <person name="Ola A."/>
            <person name="Ogura Y."/>
            <person name="Katsura K."/>
            <person name="Hayashi T."/>
        </authorList>
    </citation>
    <scope>NUCLEOTIDE SEQUENCE</scope>
    <source>
        <strain evidence="2">DSM 16372</strain>
    </source>
</reference>
<keyword evidence="3" id="KW-1185">Reference proteome</keyword>
<feature type="transmembrane region" description="Helical" evidence="1">
    <location>
        <begin position="42"/>
        <end position="62"/>
    </location>
</feature>
<comment type="caution">
    <text evidence="2">The sequence shown here is derived from an EMBL/GenBank/DDBJ whole genome shotgun (WGS) entry which is preliminary data.</text>
</comment>
<name>A0AAV4ZS91_9HYPH</name>
<dbReference type="RefSeq" id="WP_238230907.1">
    <property type="nucleotide sequence ID" value="NZ_BPQO01000020.1"/>
</dbReference>
<accession>A0AAV4ZS91</accession>
<gene>
    <name evidence="2" type="ORF">BHAOGJBA_4265</name>
</gene>
<evidence type="ECO:0000313" key="2">
    <source>
        <dbReference type="EMBL" id="GJD90723.1"/>
    </source>
</evidence>
<evidence type="ECO:0000313" key="3">
    <source>
        <dbReference type="Proteomes" id="UP001055247"/>
    </source>
</evidence>
<evidence type="ECO:0000256" key="1">
    <source>
        <dbReference type="SAM" id="Phobius"/>
    </source>
</evidence>
<organism evidence="2 3">
    <name type="scientific">Methylobacterium hispanicum</name>
    <dbReference type="NCBI Taxonomy" id="270350"/>
    <lineage>
        <taxon>Bacteria</taxon>
        <taxon>Pseudomonadati</taxon>
        <taxon>Pseudomonadota</taxon>
        <taxon>Alphaproteobacteria</taxon>
        <taxon>Hyphomicrobiales</taxon>
        <taxon>Methylobacteriaceae</taxon>
        <taxon>Methylobacterium</taxon>
    </lineage>
</organism>
<reference evidence="2" key="1">
    <citation type="journal article" date="2016" name="Front. Microbiol.">
        <title>Genome Sequence of the Piezophilic, Mesophilic Sulfate-Reducing Bacterium Desulfovibrio indicus J2T.</title>
        <authorList>
            <person name="Cao J."/>
            <person name="Maignien L."/>
            <person name="Shao Z."/>
            <person name="Alain K."/>
            <person name="Jebbar M."/>
        </authorList>
    </citation>
    <scope>NUCLEOTIDE SEQUENCE</scope>
    <source>
        <strain evidence="2">DSM 16372</strain>
    </source>
</reference>
<keyword evidence="1" id="KW-0472">Membrane</keyword>
<keyword evidence="1" id="KW-1133">Transmembrane helix</keyword>
<dbReference type="AlphaFoldDB" id="A0AAV4ZS91"/>
<dbReference type="EMBL" id="BPQO01000020">
    <property type="protein sequence ID" value="GJD90723.1"/>
    <property type="molecule type" value="Genomic_DNA"/>
</dbReference>
<protein>
    <submittedName>
        <fullName evidence="2">Uncharacterized protein</fullName>
    </submittedName>
</protein>
<dbReference type="Proteomes" id="UP001055247">
    <property type="component" value="Unassembled WGS sequence"/>
</dbReference>
<sequence>MAHVRSLIRALAATLAGAVVGVHVSAAVPALVFEGSFGDFLRMTAAVQLTALCTAVATAPLLARGLREDGPRRLAWQCALIGGMVVAGAEMRWMMFLDLSPTPTHFWSVVFNALLRGVPGGVVGAGMAMAILHCSAPRPKALA</sequence>
<feature type="transmembrane region" description="Helical" evidence="1">
    <location>
        <begin position="74"/>
        <end position="94"/>
    </location>
</feature>
<feature type="transmembrane region" description="Helical" evidence="1">
    <location>
        <begin position="106"/>
        <end position="132"/>
    </location>
</feature>
<keyword evidence="1" id="KW-0812">Transmembrane</keyword>